<reference evidence="1 2" key="1">
    <citation type="journal article" date="2024" name="Commun. Biol.">
        <title>Comparative genomic analysis of thermophilic fungi reveals convergent evolutionary adaptations and gene losses.</title>
        <authorList>
            <person name="Steindorff A.S."/>
            <person name="Aguilar-Pontes M.V."/>
            <person name="Robinson A.J."/>
            <person name="Andreopoulos B."/>
            <person name="LaButti K."/>
            <person name="Kuo A."/>
            <person name="Mondo S."/>
            <person name="Riley R."/>
            <person name="Otillar R."/>
            <person name="Haridas S."/>
            <person name="Lipzen A."/>
            <person name="Grimwood J."/>
            <person name="Schmutz J."/>
            <person name="Clum A."/>
            <person name="Reid I.D."/>
            <person name="Moisan M.C."/>
            <person name="Butler G."/>
            <person name="Nguyen T.T.M."/>
            <person name="Dewar K."/>
            <person name="Conant G."/>
            <person name="Drula E."/>
            <person name="Henrissat B."/>
            <person name="Hansel C."/>
            <person name="Singer S."/>
            <person name="Hutchinson M.I."/>
            <person name="de Vries R.P."/>
            <person name="Natvig D.O."/>
            <person name="Powell A.J."/>
            <person name="Tsang A."/>
            <person name="Grigoriev I.V."/>
        </authorList>
    </citation>
    <scope>NUCLEOTIDE SEQUENCE [LARGE SCALE GENOMIC DNA]</scope>
    <source>
        <strain evidence="1 2">CBS 494.80</strain>
    </source>
</reference>
<gene>
    <name evidence="1" type="ORF">VTL71DRAFT_11126</name>
</gene>
<dbReference type="EMBL" id="JAZHXI010000003">
    <property type="protein sequence ID" value="KAL2073800.1"/>
    <property type="molecule type" value="Genomic_DNA"/>
</dbReference>
<name>A0ABR4CV94_9HELO</name>
<keyword evidence="2" id="KW-1185">Reference proteome</keyword>
<dbReference type="Proteomes" id="UP001595075">
    <property type="component" value="Unassembled WGS sequence"/>
</dbReference>
<evidence type="ECO:0000313" key="2">
    <source>
        <dbReference type="Proteomes" id="UP001595075"/>
    </source>
</evidence>
<sequence>MRSFVLYVQEKGKCYARSAFIIHASKTGRYKSEVPQRCNCTKCRPESKIMSATSSYLPSNPIRSCLAIFLTDSLTD</sequence>
<proteinExistence type="predicted"/>
<comment type="caution">
    <text evidence="1">The sequence shown here is derived from an EMBL/GenBank/DDBJ whole genome shotgun (WGS) entry which is preliminary data.</text>
</comment>
<protein>
    <submittedName>
        <fullName evidence="1">Uncharacterized protein</fullName>
    </submittedName>
</protein>
<evidence type="ECO:0000313" key="1">
    <source>
        <dbReference type="EMBL" id="KAL2073800.1"/>
    </source>
</evidence>
<accession>A0ABR4CV94</accession>
<organism evidence="1 2">
    <name type="scientific">Oculimacula yallundae</name>
    <dbReference type="NCBI Taxonomy" id="86028"/>
    <lineage>
        <taxon>Eukaryota</taxon>
        <taxon>Fungi</taxon>
        <taxon>Dikarya</taxon>
        <taxon>Ascomycota</taxon>
        <taxon>Pezizomycotina</taxon>
        <taxon>Leotiomycetes</taxon>
        <taxon>Helotiales</taxon>
        <taxon>Ploettnerulaceae</taxon>
        <taxon>Oculimacula</taxon>
    </lineage>
</organism>